<evidence type="ECO:0000256" key="8">
    <source>
        <dbReference type="ARBA" id="ARBA00022801"/>
    </source>
</evidence>
<dbReference type="GO" id="GO:0008033">
    <property type="term" value="P:tRNA processing"/>
    <property type="evidence" value="ECO:0007669"/>
    <property type="project" value="UniProtKB-KW"/>
</dbReference>
<keyword evidence="4" id="KW-0819">tRNA processing</keyword>
<dbReference type="CDD" id="cd00593">
    <property type="entry name" value="RIBOc"/>
    <property type="match status" value="1"/>
</dbReference>
<dbReference type="InterPro" id="IPR036389">
    <property type="entry name" value="RNase_III_sf"/>
</dbReference>
<dbReference type="InterPro" id="IPR014720">
    <property type="entry name" value="dsRBD_dom"/>
</dbReference>
<dbReference type="GO" id="GO:0004525">
    <property type="term" value="F:ribonuclease III activity"/>
    <property type="evidence" value="ECO:0007669"/>
    <property type="project" value="InterPro"/>
</dbReference>
<keyword evidence="9" id="KW-0460">Magnesium</keyword>
<dbReference type="PANTHER" id="PTHR11207">
    <property type="entry name" value="RIBONUCLEASE III"/>
    <property type="match status" value="1"/>
</dbReference>
<name>A0A094PUP8_9ZZZZ</name>
<dbReference type="Pfam" id="PF14622">
    <property type="entry name" value="Ribonucleas_3_3"/>
    <property type="match status" value="1"/>
</dbReference>
<evidence type="ECO:0000256" key="5">
    <source>
        <dbReference type="ARBA" id="ARBA00022722"/>
    </source>
</evidence>
<keyword evidence="7" id="KW-0255">Endonuclease</keyword>
<dbReference type="Pfam" id="PF00035">
    <property type="entry name" value="dsrm"/>
    <property type="match status" value="1"/>
</dbReference>
<organism evidence="13">
    <name type="scientific">freshwater metagenome</name>
    <dbReference type="NCBI Taxonomy" id="449393"/>
    <lineage>
        <taxon>unclassified sequences</taxon>
        <taxon>metagenomes</taxon>
        <taxon>ecological metagenomes</taxon>
    </lineage>
</organism>
<dbReference type="FunFam" id="3.30.160.20:FF:000003">
    <property type="entry name" value="Ribonuclease 3"/>
    <property type="match status" value="1"/>
</dbReference>
<dbReference type="PROSITE" id="PS50142">
    <property type="entry name" value="RNASE_3_2"/>
    <property type="match status" value="1"/>
</dbReference>
<dbReference type="SUPFAM" id="SSF54768">
    <property type="entry name" value="dsRNA-binding domain-like"/>
    <property type="match status" value="1"/>
</dbReference>
<evidence type="ECO:0000256" key="10">
    <source>
        <dbReference type="ARBA" id="ARBA00022884"/>
    </source>
</evidence>
<keyword evidence="3" id="KW-0507">mRNA processing</keyword>
<dbReference type="GO" id="GO:0003725">
    <property type="term" value="F:double-stranded RNA binding"/>
    <property type="evidence" value="ECO:0007669"/>
    <property type="project" value="TreeGrafter"/>
</dbReference>
<accession>A0A094PUP8</accession>
<evidence type="ECO:0000259" key="12">
    <source>
        <dbReference type="PROSITE" id="PS50142"/>
    </source>
</evidence>
<evidence type="ECO:0000256" key="4">
    <source>
        <dbReference type="ARBA" id="ARBA00022694"/>
    </source>
</evidence>
<evidence type="ECO:0000313" key="13">
    <source>
        <dbReference type="EMBL" id="KGA15455.1"/>
    </source>
</evidence>
<comment type="caution">
    <text evidence="13">The sequence shown here is derived from an EMBL/GenBank/DDBJ whole genome shotgun (WGS) entry which is preliminary data.</text>
</comment>
<keyword evidence="10" id="KW-0694">RNA-binding</keyword>
<dbReference type="GO" id="GO:0006364">
    <property type="term" value="P:rRNA processing"/>
    <property type="evidence" value="ECO:0007669"/>
    <property type="project" value="UniProtKB-KW"/>
</dbReference>
<dbReference type="SMART" id="SM00358">
    <property type="entry name" value="DSRM"/>
    <property type="match status" value="1"/>
</dbReference>
<reference evidence="13" key="1">
    <citation type="submission" date="2014-05" db="EMBL/GenBank/DDBJ databases">
        <title>Key roles for freshwater Actinobacteria revealed by deep metagenomic sequencing.</title>
        <authorList>
            <person name="Ghai R."/>
            <person name="Mizuno C.M."/>
            <person name="Picazo A."/>
            <person name="Camacho A."/>
            <person name="Rodriguez-Valera F."/>
        </authorList>
    </citation>
    <scope>NUCLEOTIDE SEQUENCE</scope>
</reference>
<evidence type="ECO:0000256" key="9">
    <source>
        <dbReference type="ARBA" id="ARBA00022842"/>
    </source>
</evidence>
<dbReference type="GO" id="GO:0006397">
    <property type="term" value="P:mRNA processing"/>
    <property type="evidence" value="ECO:0007669"/>
    <property type="project" value="UniProtKB-KW"/>
</dbReference>
<dbReference type="Gene3D" id="3.30.160.20">
    <property type="match status" value="1"/>
</dbReference>
<dbReference type="EMBL" id="JNSK01000094">
    <property type="protein sequence ID" value="KGA15455.1"/>
    <property type="molecule type" value="Genomic_DNA"/>
</dbReference>
<keyword evidence="5" id="KW-0540">Nuclease</keyword>
<feature type="domain" description="RNase III" evidence="12">
    <location>
        <begin position="1"/>
        <end position="51"/>
    </location>
</feature>
<keyword evidence="8" id="KW-0378">Hydrolase</keyword>
<sequence length="146" mass="15154">MRALADIARTLELGKYIRLGKGEEVTNGRDKNSLLADALEALIGAIYLDTGFATTATVVQALIKQTLEEAMAKGAGLDGKTALQELVASLGKGTLEYAVIESGPDHDKSFTATAVVGGEAIADGAGKSKREAEQAAARSAYEKLSL</sequence>
<evidence type="ECO:0000259" key="11">
    <source>
        <dbReference type="PROSITE" id="PS50137"/>
    </source>
</evidence>
<dbReference type="PANTHER" id="PTHR11207:SF0">
    <property type="entry name" value="RIBONUCLEASE 3"/>
    <property type="match status" value="1"/>
</dbReference>
<keyword evidence="2" id="KW-0698">rRNA processing</keyword>
<dbReference type="GO" id="GO:0010468">
    <property type="term" value="P:regulation of gene expression"/>
    <property type="evidence" value="ECO:0007669"/>
    <property type="project" value="TreeGrafter"/>
</dbReference>
<keyword evidence="6" id="KW-0479">Metal-binding</keyword>
<evidence type="ECO:0000256" key="7">
    <source>
        <dbReference type="ARBA" id="ARBA00022759"/>
    </source>
</evidence>
<feature type="domain" description="DRBM" evidence="11">
    <location>
        <begin position="78"/>
        <end position="146"/>
    </location>
</feature>
<dbReference type="CDD" id="cd10845">
    <property type="entry name" value="DSRM_RNAse_III_family"/>
    <property type="match status" value="1"/>
</dbReference>
<evidence type="ECO:0000256" key="2">
    <source>
        <dbReference type="ARBA" id="ARBA00022552"/>
    </source>
</evidence>
<protein>
    <submittedName>
        <fullName evidence="13">Uncharacterized protein</fullName>
    </submittedName>
</protein>
<dbReference type="Gene3D" id="1.10.1520.10">
    <property type="entry name" value="Ribonuclease III domain"/>
    <property type="match status" value="1"/>
</dbReference>
<evidence type="ECO:0000256" key="6">
    <source>
        <dbReference type="ARBA" id="ARBA00022723"/>
    </source>
</evidence>
<dbReference type="AlphaFoldDB" id="A0A094PUP8"/>
<dbReference type="GO" id="GO:0046872">
    <property type="term" value="F:metal ion binding"/>
    <property type="evidence" value="ECO:0007669"/>
    <property type="project" value="UniProtKB-KW"/>
</dbReference>
<evidence type="ECO:0000256" key="1">
    <source>
        <dbReference type="ARBA" id="ARBA00022490"/>
    </source>
</evidence>
<dbReference type="SUPFAM" id="SSF69065">
    <property type="entry name" value="RNase III domain-like"/>
    <property type="match status" value="1"/>
</dbReference>
<evidence type="ECO:0000256" key="3">
    <source>
        <dbReference type="ARBA" id="ARBA00022664"/>
    </source>
</evidence>
<proteinExistence type="predicted"/>
<dbReference type="PROSITE" id="PS50137">
    <property type="entry name" value="DS_RBD"/>
    <property type="match status" value="1"/>
</dbReference>
<dbReference type="InterPro" id="IPR000999">
    <property type="entry name" value="RNase_III_dom"/>
</dbReference>
<keyword evidence="1" id="KW-0963">Cytoplasm</keyword>
<gene>
    <name evidence="13" type="ORF">GM50_17150</name>
</gene>